<accession>A0A921UL02</accession>
<proteinExistence type="predicted"/>
<dbReference type="AlphaFoldDB" id="A0A921UL02"/>
<dbReference type="EMBL" id="CM027683">
    <property type="protein sequence ID" value="KAG0535389.1"/>
    <property type="molecule type" value="Genomic_DNA"/>
</dbReference>
<evidence type="ECO:0000313" key="1">
    <source>
        <dbReference type="EMBL" id="KAG0535389.1"/>
    </source>
</evidence>
<organism evidence="1 2">
    <name type="scientific">Sorghum bicolor</name>
    <name type="common">Sorghum</name>
    <name type="synonym">Sorghum vulgare</name>
    <dbReference type="NCBI Taxonomy" id="4558"/>
    <lineage>
        <taxon>Eukaryota</taxon>
        <taxon>Viridiplantae</taxon>
        <taxon>Streptophyta</taxon>
        <taxon>Embryophyta</taxon>
        <taxon>Tracheophyta</taxon>
        <taxon>Spermatophyta</taxon>
        <taxon>Magnoliopsida</taxon>
        <taxon>Liliopsida</taxon>
        <taxon>Poales</taxon>
        <taxon>Poaceae</taxon>
        <taxon>PACMAD clade</taxon>
        <taxon>Panicoideae</taxon>
        <taxon>Andropogonodae</taxon>
        <taxon>Andropogoneae</taxon>
        <taxon>Sorghinae</taxon>
        <taxon>Sorghum</taxon>
    </lineage>
</organism>
<reference evidence="1" key="2">
    <citation type="submission" date="2020-10" db="EMBL/GenBank/DDBJ databases">
        <authorList>
            <person name="Cooper E.A."/>
            <person name="Brenton Z.W."/>
            <person name="Flinn B.S."/>
            <person name="Jenkins J."/>
            <person name="Shu S."/>
            <person name="Flowers D."/>
            <person name="Luo F."/>
            <person name="Wang Y."/>
            <person name="Xia P."/>
            <person name="Barry K."/>
            <person name="Daum C."/>
            <person name="Lipzen A."/>
            <person name="Yoshinaga Y."/>
            <person name="Schmutz J."/>
            <person name="Saski C."/>
            <person name="Vermerris W."/>
            <person name="Kresovich S."/>
        </authorList>
    </citation>
    <scope>NUCLEOTIDE SEQUENCE</scope>
</reference>
<evidence type="ECO:0000313" key="2">
    <source>
        <dbReference type="Proteomes" id="UP000807115"/>
    </source>
</evidence>
<name>A0A921UL02_SORBI</name>
<reference evidence="1" key="1">
    <citation type="journal article" date="2019" name="BMC Genomics">
        <title>A new reference genome for Sorghum bicolor reveals high levels of sequence similarity between sweet and grain genotypes: implications for the genetics of sugar metabolism.</title>
        <authorList>
            <person name="Cooper E.A."/>
            <person name="Brenton Z.W."/>
            <person name="Flinn B.S."/>
            <person name="Jenkins J."/>
            <person name="Shu S."/>
            <person name="Flowers D."/>
            <person name="Luo F."/>
            <person name="Wang Y."/>
            <person name="Xia P."/>
            <person name="Barry K."/>
            <person name="Daum C."/>
            <person name="Lipzen A."/>
            <person name="Yoshinaga Y."/>
            <person name="Schmutz J."/>
            <person name="Saski C."/>
            <person name="Vermerris W."/>
            <person name="Kresovich S."/>
        </authorList>
    </citation>
    <scope>NUCLEOTIDE SEQUENCE</scope>
</reference>
<gene>
    <name evidence="1" type="ORF">BDA96_04G362300</name>
</gene>
<sequence length="53" mass="6392">MKAGNYWPALRSRRRAEVAAALLMVMEDSRRRRSSHQLRIGWFVTLFRDRRLC</sequence>
<comment type="caution">
    <text evidence="1">The sequence shown here is derived from an EMBL/GenBank/DDBJ whole genome shotgun (WGS) entry which is preliminary data.</text>
</comment>
<dbReference type="Proteomes" id="UP000807115">
    <property type="component" value="Chromosome 4"/>
</dbReference>
<protein>
    <submittedName>
        <fullName evidence="1">Uncharacterized protein</fullName>
    </submittedName>
</protein>